<protein>
    <submittedName>
        <fullName evidence="1">Uncharacterized protein</fullName>
    </submittedName>
</protein>
<sequence>MDEPTLEPGPTLPHDELKGNFMNRKLIMFAALLVSSVPAVAKDRPASGTFEEAGAYWSNGDLPKAFKLEITMTVSGDTLSYHGVNSTDPANPLIADWSAKTDGKKYPSADKHFDEIAVHKIYEDHYLIEKYRDGGLVVGEFWRFISKSDQWIRHGVVAKSLVANGTKTYVEYFKRAKGK</sequence>
<comment type="caution">
    <text evidence="1">The sequence shown here is derived from an EMBL/GenBank/DDBJ whole genome shotgun (WGS) entry which is preliminary data.</text>
</comment>
<dbReference type="RefSeq" id="WP_184015379.1">
    <property type="nucleotide sequence ID" value="NZ_JACIJC010000001.1"/>
</dbReference>
<gene>
    <name evidence="1" type="ORF">FHS49_000771</name>
</gene>
<dbReference type="AlphaFoldDB" id="A0A7W9AFQ5"/>
<evidence type="ECO:0000313" key="2">
    <source>
        <dbReference type="Proteomes" id="UP000549617"/>
    </source>
</evidence>
<proteinExistence type="predicted"/>
<keyword evidence="2" id="KW-1185">Reference proteome</keyword>
<dbReference type="EMBL" id="JACIJC010000001">
    <property type="protein sequence ID" value="MBB5684780.1"/>
    <property type="molecule type" value="Genomic_DNA"/>
</dbReference>
<evidence type="ECO:0000313" key="1">
    <source>
        <dbReference type="EMBL" id="MBB5684780.1"/>
    </source>
</evidence>
<reference evidence="1 2" key="1">
    <citation type="submission" date="2020-08" db="EMBL/GenBank/DDBJ databases">
        <title>Genomic Encyclopedia of Type Strains, Phase IV (KMG-IV): sequencing the most valuable type-strain genomes for metagenomic binning, comparative biology and taxonomic classification.</title>
        <authorList>
            <person name="Goeker M."/>
        </authorList>
    </citation>
    <scope>NUCLEOTIDE SEQUENCE [LARGE SCALE GENOMIC DNA]</scope>
    <source>
        <strain evidence="1 2">DSM 25079</strain>
    </source>
</reference>
<accession>A0A7W9AFQ5</accession>
<dbReference type="Proteomes" id="UP000549617">
    <property type="component" value="Unassembled WGS sequence"/>
</dbReference>
<name>A0A7W9AFQ5_9SPHN</name>
<organism evidence="1 2">
    <name type="scientific">Sphingobium boeckii</name>
    <dbReference type="NCBI Taxonomy" id="1082345"/>
    <lineage>
        <taxon>Bacteria</taxon>
        <taxon>Pseudomonadati</taxon>
        <taxon>Pseudomonadota</taxon>
        <taxon>Alphaproteobacteria</taxon>
        <taxon>Sphingomonadales</taxon>
        <taxon>Sphingomonadaceae</taxon>
        <taxon>Sphingobium</taxon>
    </lineage>
</organism>